<dbReference type="EMBL" id="JASCZI010273343">
    <property type="protein sequence ID" value="MED6224688.1"/>
    <property type="molecule type" value="Genomic_DNA"/>
</dbReference>
<name>A0ABU6ZRT1_9FABA</name>
<evidence type="ECO:0000256" key="1">
    <source>
        <dbReference type="SAM" id="MobiDB-lite"/>
    </source>
</evidence>
<dbReference type="Proteomes" id="UP001341840">
    <property type="component" value="Unassembled WGS sequence"/>
</dbReference>
<comment type="caution">
    <text evidence="2">The sequence shown here is derived from an EMBL/GenBank/DDBJ whole genome shotgun (WGS) entry which is preliminary data.</text>
</comment>
<organism evidence="2 3">
    <name type="scientific">Stylosanthes scabra</name>
    <dbReference type="NCBI Taxonomy" id="79078"/>
    <lineage>
        <taxon>Eukaryota</taxon>
        <taxon>Viridiplantae</taxon>
        <taxon>Streptophyta</taxon>
        <taxon>Embryophyta</taxon>
        <taxon>Tracheophyta</taxon>
        <taxon>Spermatophyta</taxon>
        <taxon>Magnoliopsida</taxon>
        <taxon>eudicotyledons</taxon>
        <taxon>Gunneridae</taxon>
        <taxon>Pentapetalae</taxon>
        <taxon>rosids</taxon>
        <taxon>fabids</taxon>
        <taxon>Fabales</taxon>
        <taxon>Fabaceae</taxon>
        <taxon>Papilionoideae</taxon>
        <taxon>50 kb inversion clade</taxon>
        <taxon>dalbergioids sensu lato</taxon>
        <taxon>Dalbergieae</taxon>
        <taxon>Pterocarpus clade</taxon>
        <taxon>Stylosanthes</taxon>
    </lineage>
</organism>
<proteinExistence type="predicted"/>
<reference evidence="2 3" key="1">
    <citation type="journal article" date="2023" name="Plants (Basel)">
        <title>Bridging the Gap: Combining Genomics and Transcriptomics Approaches to Understand Stylosanthes scabra, an Orphan Legume from the Brazilian Caatinga.</title>
        <authorList>
            <person name="Ferreira-Neto J.R.C."/>
            <person name="da Silva M.D."/>
            <person name="Binneck E."/>
            <person name="de Melo N.F."/>
            <person name="da Silva R.H."/>
            <person name="de Melo A.L.T.M."/>
            <person name="Pandolfi V."/>
            <person name="Bustamante F.O."/>
            <person name="Brasileiro-Vidal A.C."/>
            <person name="Benko-Iseppon A.M."/>
        </authorList>
    </citation>
    <scope>NUCLEOTIDE SEQUENCE [LARGE SCALE GENOMIC DNA]</scope>
    <source>
        <tissue evidence="2">Leaves</tissue>
    </source>
</reference>
<sequence>MMPEGSNEGSIPFSNQPVADVVDSHDESVKDEDGDEEEEDEDEEEVQGVNYFPQTLPVYAQPAISRPYDHPASFKVVLMMIQSKSLRLAKNLRTKKLLYWP</sequence>
<feature type="region of interest" description="Disordered" evidence="1">
    <location>
        <begin position="1"/>
        <end position="52"/>
    </location>
</feature>
<evidence type="ECO:0000313" key="2">
    <source>
        <dbReference type="EMBL" id="MED6224688.1"/>
    </source>
</evidence>
<evidence type="ECO:0000313" key="3">
    <source>
        <dbReference type="Proteomes" id="UP001341840"/>
    </source>
</evidence>
<gene>
    <name evidence="2" type="ORF">PIB30_086466</name>
</gene>
<keyword evidence="3" id="KW-1185">Reference proteome</keyword>
<accession>A0ABU6ZRT1</accession>
<feature type="compositionally biased region" description="Polar residues" evidence="1">
    <location>
        <begin position="7"/>
        <end position="17"/>
    </location>
</feature>
<feature type="compositionally biased region" description="Acidic residues" evidence="1">
    <location>
        <begin position="29"/>
        <end position="46"/>
    </location>
</feature>
<protein>
    <submittedName>
        <fullName evidence="2">Uncharacterized protein</fullName>
    </submittedName>
</protein>